<sequence>MIFLTTSGEVCGGRQVALKLSYRHVIDHVTSHGTHQPMTDECQDDFLPDRPDDRPDDRVNANIKSQQQKYKHRASTPNLGLPTLQLSLGPSRRRFSCRSSGALPDGRSPEPSRGPTLIFRKIHFRPRSPSATRTTPSSTNTILPTLQPSHTITSPANSSQGSFQLDCGTPAYPADPPLHNLKSTSSHDRNTILELIPDSTKSDLPTLNTLDLDASAGHCLLDPSSKGENPHHALALRESVVGEIEAKDGLPSADRNNKATLLLTGPFRTAKSSAKDLTPLVLKLQYAKYHDALRAPWKNRLLRR</sequence>
<proteinExistence type="predicted"/>
<accession>A0A395MVJ0</accession>
<comment type="caution">
    <text evidence="2">The sequence shown here is derived from an EMBL/GenBank/DDBJ whole genome shotgun (WGS) entry which is preliminary data.</text>
</comment>
<feature type="compositionally biased region" description="Low complexity" evidence="1">
    <location>
        <begin position="127"/>
        <end position="139"/>
    </location>
</feature>
<dbReference type="Proteomes" id="UP000265631">
    <property type="component" value="Unassembled WGS sequence"/>
</dbReference>
<name>A0A395MVJ0_9HYPO</name>
<dbReference type="EMBL" id="PXXK01000096">
    <property type="protein sequence ID" value="RFN51665.1"/>
    <property type="molecule type" value="Genomic_DNA"/>
</dbReference>
<keyword evidence="3" id="KW-1185">Reference proteome</keyword>
<dbReference type="AlphaFoldDB" id="A0A395MVJ0"/>
<organism evidence="2 3">
    <name type="scientific">Fusarium flagelliforme</name>
    <dbReference type="NCBI Taxonomy" id="2675880"/>
    <lineage>
        <taxon>Eukaryota</taxon>
        <taxon>Fungi</taxon>
        <taxon>Dikarya</taxon>
        <taxon>Ascomycota</taxon>
        <taxon>Pezizomycotina</taxon>
        <taxon>Sordariomycetes</taxon>
        <taxon>Hypocreomycetidae</taxon>
        <taxon>Hypocreales</taxon>
        <taxon>Nectriaceae</taxon>
        <taxon>Fusarium</taxon>
        <taxon>Fusarium incarnatum-equiseti species complex</taxon>
    </lineage>
</organism>
<gene>
    <name evidence="2" type="ORF">FIE12Z_4065</name>
</gene>
<evidence type="ECO:0000313" key="2">
    <source>
        <dbReference type="EMBL" id="RFN51665.1"/>
    </source>
</evidence>
<reference evidence="2 3" key="1">
    <citation type="journal article" date="2018" name="PLoS Pathog.">
        <title>Evolution of structural diversity of trichothecenes, a family of toxins produced by plant pathogenic and entomopathogenic fungi.</title>
        <authorList>
            <person name="Proctor R.H."/>
            <person name="McCormick S.P."/>
            <person name="Kim H.S."/>
            <person name="Cardoza R.E."/>
            <person name="Stanley A.M."/>
            <person name="Lindo L."/>
            <person name="Kelly A."/>
            <person name="Brown D.W."/>
            <person name="Lee T."/>
            <person name="Vaughan M.M."/>
            <person name="Alexander N.J."/>
            <person name="Busman M."/>
            <person name="Gutierrez S."/>
        </authorList>
    </citation>
    <scope>NUCLEOTIDE SEQUENCE [LARGE SCALE GENOMIC DNA]</scope>
    <source>
        <strain evidence="2 3">NRRL 13405</strain>
    </source>
</reference>
<feature type="region of interest" description="Disordered" evidence="1">
    <location>
        <begin position="69"/>
        <end position="163"/>
    </location>
</feature>
<feature type="compositionally biased region" description="Polar residues" evidence="1">
    <location>
        <begin position="140"/>
        <end position="163"/>
    </location>
</feature>
<protein>
    <submittedName>
        <fullName evidence="2">Uncharacterized protein</fullName>
    </submittedName>
</protein>
<evidence type="ECO:0000313" key="3">
    <source>
        <dbReference type="Proteomes" id="UP000265631"/>
    </source>
</evidence>
<evidence type="ECO:0000256" key="1">
    <source>
        <dbReference type="SAM" id="MobiDB-lite"/>
    </source>
</evidence>